<feature type="signal peptide" evidence="5">
    <location>
        <begin position="1"/>
        <end position="20"/>
    </location>
</feature>
<feature type="disulfide bond" evidence="2">
    <location>
        <begin position="480"/>
        <end position="490"/>
    </location>
</feature>
<keyword evidence="8" id="KW-1185">Reference proteome</keyword>
<dbReference type="AlphaFoldDB" id="A0AAN0JCA0"/>
<keyword evidence="4" id="KW-0812">Transmembrane</keyword>
<feature type="region of interest" description="Disordered" evidence="3">
    <location>
        <begin position="543"/>
        <end position="564"/>
    </location>
</feature>
<dbReference type="EnsemblMetazoa" id="XM_019998838.1">
    <property type="protein sequence ID" value="XP_019854397.1"/>
    <property type="gene ID" value="LOC109583466"/>
</dbReference>
<accession>A0AAN0JCA0</accession>
<evidence type="ECO:0000256" key="1">
    <source>
        <dbReference type="ARBA" id="ARBA00023157"/>
    </source>
</evidence>
<protein>
    <recommendedName>
        <fullName evidence="6">SRCR domain-containing protein</fullName>
    </recommendedName>
</protein>
<evidence type="ECO:0000259" key="6">
    <source>
        <dbReference type="PROSITE" id="PS50287"/>
    </source>
</evidence>
<comment type="caution">
    <text evidence="2">Lacks conserved residue(s) required for the propagation of feature annotation.</text>
</comment>
<feature type="transmembrane region" description="Helical" evidence="4">
    <location>
        <begin position="567"/>
        <end position="596"/>
    </location>
</feature>
<dbReference type="Gene3D" id="3.10.250.10">
    <property type="entry name" value="SRCR-like domain"/>
    <property type="match status" value="1"/>
</dbReference>
<feature type="domain" description="SRCR" evidence="6">
    <location>
        <begin position="403"/>
        <end position="512"/>
    </location>
</feature>
<dbReference type="Pfam" id="PF00530">
    <property type="entry name" value="SRCR"/>
    <property type="match status" value="1"/>
</dbReference>
<keyword evidence="4" id="KW-0472">Membrane</keyword>
<dbReference type="GeneID" id="109583466"/>
<sequence>MKGLLSIVAVFLAFSSQVYCDGPINNNLFYNFTGSDMQDLVTTYYFVIGVTVNGQIGDVCAAGVSNETAGSYCQAIVDDVYGLPGFVSPNGSIGYPDSFNDFPPKVFDYSYTNVSCSNGYSSCTGSQMSNCTASGGLLSIQCSFISPECYYGETDLNNYVNVSNGPGLFTLTGRPTICVDGSFLPVCSGVPLSPIDVSRICLYSLGISSGFVGRPAGVMAPPLNLTRDLGRVVTGFDCTDLENCTNTTMYGDCGSNGYATVTCQRVCIDDDDGHSDVFLFNQYSGVEGGSSYIAGIPQFCANGAPTRVCNDGTNSPRIINFACEALNYQYGQLLSYNASVYNGTPPGVVYLSNFSCPTSDINSCGDYANFATDSRCFGGSLEYFVKCYNDTQNCNMPGVTFFTNFSSNNFGQQLLSGIAVMCINGHLVPLCNENDDDYDSDDIDLVCTSMGFDGGSIRPPNPSRYGPGPQGVGYYGNFSCPSNATDTSSCTATMTNNTQCIGGLRELVIECYLGTPTTPSTTATSAPTSTATATQSITTSATRVVTTTGGASVTPSSTPTESSSSKVGLAVGVTIAVLVVVGLIVAAVIIVVFIVIRKRRSGSFSF</sequence>
<keyword evidence="5" id="KW-0732">Signal</keyword>
<organism evidence="7 8">
    <name type="scientific">Amphimedon queenslandica</name>
    <name type="common">Sponge</name>
    <dbReference type="NCBI Taxonomy" id="400682"/>
    <lineage>
        <taxon>Eukaryota</taxon>
        <taxon>Metazoa</taxon>
        <taxon>Porifera</taxon>
        <taxon>Demospongiae</taxon>
        <taxon>Heteroscleromorpha</taxon>
        <taxon>Haplosclerida</taxon>
        <taxon>Niphatidae</taxon>
        <taxon>Amphimedon</taxon>
    </lineage>
</organism>
<dbReference type="RefSeq" id="XP_019854397.1">
    <property type="nucleotide sequence ID" value="XM_019998838.1"/>
</dbReference>
<evidence type="ECO:0000313" key="7">
    <source>
        <dbReference type="EnsemblMetazoa" id="XP_019854397.1"/>
    </source>
</evidence>
<reference evidence="7" key="2">
    <citation type="submission" date="2024-06" db="UniProtKB">
        <authorList>
            <consortium name="EnsemblMetazoa"/>
        </authorList>
    </citation>
    <scope>IDENTIFICATION</scope>
</reference>
<dbReference type="SUPFAM" id="SSF56487">
    <property type="entry name" value="SRCR-like"/>
    <property type="match status" value="2"/>
</dbReference>
<reference evidence="8" key="1">
    <citation type="journal article" date="2010" name="Nature">
        <title>The Amphimedon queenslandica genome and the evolution of animal complexity.</title>
        <authorList>
            <person name="Srivastava M."/>
            <person name="Simakov O."/>
            <person name="Chapman J."/>
            <person name="Fahey B."/>
            <person name="Gauthier M.E."/>
            <person name="Mitros T."/>
            <person name="Richards G.S."/>
            <person name="Conaco C."/>
            <person name="Dacre M."/>
            <person name="Hellsten U."/>
            <person name="Larroux C."/>
            <person name="Putnam N.H."/>
            <person name="Stanke M."/>
            <person name="Adamska M."/>
            <person name="Darling A."/>
            <person name="Degnan S.M."/>
            <person name="Oakley T.H."/>
            <person name="Plachetzki D.C."/>
            <person name="Zhai Y."/>
            <person name="Adamski M."/>
            <person name="Calcino A."/>
            <person name="Cummins S.F."/>
            <person name="Goodstein D.M."/>
            <person name="Harris C."/>
            <person name="Jackson D.J."/>
            <person name="Leys S.P."/>
            <person name="Shu S."/>
            <person name="Woodcroft B.J."/>
            <person name="Vervoort M."/>
            <person name="Kosik K.S."/>
            <person name="Manning G."/>
            <person name="Degnan B.M."/>
            <person name="Rokhsar D.S."/>
        </authorList>
    </citation>
    <scope>NUCLEOTIDE SEQUENCE [LARGE SCALE GENOMIC DNA]</scope>
</reference>
<evidence type="ECO:0000256" key="5">
    <source>
        <dbReference type="SAM" id="SignalP"/>
    </source>
</evidence>
<name>A0AAN0JCA0_AMPQE</name>
<evidence type="ECO:0000256" key="3">
    <source>
        <dbReference type="SAM" id="MobiDB-lite"/>
    </source>
</evidence>
<proteinExistence type="predicted"/>
<feature type="chain" id="PRO_5042912047" description="SRCR domain-containing protein" evidence="5">
    <location>
        <begin position="21"/>
        <end position="606"/>
    </location>
</feature>
<dbReference type="Proteomes" id="UP000007879">
    <property type="component" value="Unassembled WGS sequence"/>
</dbReference>
<keyword evidence="1 2" id="KW-1015">Disulfide bond</keyword>
<dbReference type="KEGG" id="aqu:109583466"/>
<dbReference type="PROSITE" id="PS50287">
    <property type="entry name" value="SRCR_2"/>
    <property type="match status" value="1"/>
</dbReference>
<keyword evidence="4" id="KW-1133">Transmembrane helix</keyword>
<dbReference type="GO" id="GO:0016020">
    <property type="term" value="C:membrane"/>
    <property type="evidence" value="ECO:0007669"/>
    <property type="project" value="InterPro"/>
</dbReference>
<evidence type="ECO:0000256" key="2">
    <source>
        <dbReference type="PROSITE-ProRule" id="PRU00196"/>
    </source>
</evidence>
<dbReference type="InterPro" id="IPR001190">
    <property type="entry name" value="SRCR"/>
</dbReference>
<evidence type="ECO:0000313" key="8">
    <source>
        <dbReference type="Proteomes" id="UP000007879"/>
    </source>
</evidence>
<evidence type="ECO:0000256" key="4">
    <source>
        <dbReference type="SAM" id="Phobius"/>
    </source>
</evidence>
<dbReference type="InterPro" id="IPR036772">
    <property type="entry name" value="SRCR-like_dom_sf"/>
</dbReference>